<evidence type="ECO:0000313" key="7">
    <source>
        <dbReference type="EMBL" id="KAK9807432.1"/>
    </source>
</evidence>
<dbReference type="Gene3D" id="3.40.47.10">
    <property type="match status" value="1"/>
</dbReference>
<feature type="domain" description="FAE" evidence="5">
    <location>
        <begin position="87"/>
        <end position="373"/>
    </location>
</feature>
<dbReference type="InterPro" id="IPR012392">
    <property type="entry name" value="3-ktacl-CoA_syn"/>
</dbReference>
<dbReference type="InterPro" id="IPR013601">
    <property type="entry name" value="FAE1_typ3_polyketide_synth"/>
</dbReference>
<reference evidence="7 8" key="1">
    <citation type="journal article" date="2024" name="Nat. Commun.">
        <title>Phylogenomics reveals the evolutionary origins of lichenization in chlorophyte algae.</title>
        <authorList>
            <person name="Puginier C."/>
            <person name="Libourel C."/>
            <person name="Otte J."/>
            <person name="Skaloud P."/>
            <person name="Haon M."/>
            <person name="Grisel S."/>
            <person name="Petersen M."/>
            <person name="Berrin J.G."/>
            <person name="Delaux P.M."/>
            <person name="Dal Grande F."/>
            <person name="Keller J."/>
        </authorList>
    </citation>
    <scope>NUCLEOTIDE SEQUENCE [LARGE SCALE GENOMIC DNA]</scope>
    <source>
        <strain evidence="7 8">SAG 2036</strain>
    </source>
</reference>
<dbReference type="InterPro" id="IPR016039">
    <property type="entry name" value="Thiolase-like"/>
</dbReference>
<dbReference type="Proteomes" id="UP001465755">
    <property type="component" value="Unassembled WGS sequence"/>
</dbReference>
<dbReference type="GO" id="GO:0009922">
    <property type="term" value="F:fatty acid elongase activity"/>
    <property type="evidence" value="ECO:0007669"/>
    <property type="project" value="UniProtKB-EC"/>
</dbReference>
<dbReference type="CDD" id="cd00831">
    <property type="entry name" value="CHS_like"/>
    <property type="match status" value="1"/>
</dbReference>
<dbReference type="GO" id="GO:0006633">
    <property type="term" value="P:fatty acid biosynthetic process"/>
    <property type="evidence" value="ECO:0007669"/>
    <property type="project" value="InterPro"/>
</dbReference>
<dbReference type="InterPro" id="IPR013747">
    <property type="entry name" value="ACP_syn_III_C"/>
</dbReference>
<keyword evidence="4" id="KW-0472">Membrane</keyword>
<evidence type="ECO:0000259" key="6">
    <source>
        <dbReference type="Pfam" id="PF08541"/>
    </source>
</evidence>
<evidence type="ECO:0000256" key="3">
    <source>
        <dbReference type="ARBA" id="ARBA00022679"/>
    </source>
</evidence>
<feature type="transmembrane region" description="Helical" evidence="4">
    <location>
        <begin position="70"/>
        <end position="87"/>
    </location>
</feature>
<comment type="similarity">
    <text evidence="1">Belongs to the thiolase-like superfamily. Chalcone/stilbene synthases family.</text>
</comment>
<feature type="domain" description="Beta-ketoacyl-[acyl-carrier-protein] synthase III C-terminal" evidence="6">
    <location>
        <begin position="391"/>
        <end position="472"/>
    </location>
</feature>
<keyword evidence="4" id="KW-0812">Transmembrane</keyword>
<dbReference type="Pfam" id="PF08541">
    <property type="entry name" value="ACP_syn_III_C"/>
    <property type="match status" value="1"/>
</dbReference>
<dbReference type="AlphaFoldDB" id="A0AAW1PH51"/>
<keyword evidence="4" id="KW-1133">Transmembrane helix</keyword>
<protein>
    <recommendedName>
        <fullName evidence="2">very-long-chain 3-oxoacyl-CoA synthase</fullName>
        <ecNumber evidence="2">2.3.1.199</ecNumber>
    </recommendedName>
</protein>
<name>A0AAW1PH51_9CHLO</name>
<evidence type="ECO:0000256" key="2">
    <source>
        <dbReference type="ARBA" id="ARBA00012307"/>
    </source>
</evidence>
<evidence type="ECO:0000259" key="5">
    <source>
        <dbReference type="Pfam" id="PF08392"/>
    </source>
</evidence>
<gene>
    <name evidence="7" type="ORF">WJX73_006633</name>
</gene>
<accession>A0AAW1PH51</accession>
<dbReference type="GO" id="GO:0016020">
    <property type="term" value="C:membrane"/>
    <property type="evidence" value="ECO:0007669"/>
    <property type="project" value="InterPro"/>
</dbReference>
<dbReference type="EC" id="2.3.1.199" evidence="2"/>
<keyword evidence="8" id="KW-1185">Reference proteome</keyword>
<sequence length="539" mass="59262">MQGKCLHRLSSGPHLPGSLPCSTPLESASLRASTAGCFASAFVYQSCGTCRPSGGAMVKLFDHTVEIKPVPYALAAVCLLLAWYWWVQRRRRVLLLDFACYKPPEELKVTKPLFLAGLKDVKLFSQESLDFQERIFTRNGLSEATYCPPSLHAKPPTATMDSAREEARMVLFGAVSKVLQRTGLHPRDFSFLVVNCSLFGPTPSLSAMVINHFKMRSDILSYNLGGMGCSAGLISIGLAQRLLSGDPGKYALVISTENITQNWYRGDDRSMLIPNTLFRMGGAAIVLTNRPSERSRAKYELQHVVRVHLGADDAAYECVFQKEDEAGHIGVALNRDLTKVAGKALERNLTTLGPKVLPLREKLAYLANHIRRHLLRQRRLKPYIPDFKSAFQHFCLHAGGRGVIEGLGKQLALPDRLLEPSYASLFWYGNTSSASVWYALGFIESARSLACGDIVWQVGFGSGFKCNSAVWKALRPIKAAKHEAWAHVEKEGTQGMWDNLRQPALSKKANIDIAARGGIDHMGSVGATDEDSIKAAACP</sequence>
<comment type="caution">
    <text evidence="7">The sequence shown here is derived from an EMBL/GenBank/DDBJ whole genome shotgun (WGS) entry which is preliminary data.</text>
</comment>
<evidence type="ECO:0000313" key="8">
    <source>
        <dbReference type="Proteomes" id="UP001465755"/>
    </source>
</evidence>
<dbReference type="EMBL" id="JALJOQ010000030">
    <property type="protein sequence ID" value="KAK9807432.1"/>
    <property type="molecule type" value="Genomic_DNA"/>
</dbReference>
<proteinExistence type="inferred from homology"/>
<keyword evidence="3" id="KW-0808">Transferase</keyword>
<evidence type="ECO:0000256" key="1">
    <source>
        <dbReference type="ARBA" id="ARBA00005531"/>
    </source>
</evidence>
<evidence type="ECO:0000256" key="4">
    <source>
        <dbReference type="SAM" id="Phobius"/>
    </source>
</evidence>
<organism evidence="7 8">
    <name type="scientific">Symbiochloris irregularis</name>
    <dbReference type="NCBI Taxonomy" id="706552"/>
    <lineage>
        <taxon>Eukaryota</taxon>
        <taxon>Viridiplantae</taxon>
        <taxon>Chlorophyta</taxon>
        <taxon>core chlorophytes</taxon>
        <taxon>Trebouxiophyceae</taxon>
        <taxon>Trebouxiales</taxon>
        <taxon>Trebouxiaceae</taxon>
        <taxon>Symbiochloris</taxon>
    </lineage>
</organism>
<dbReference type="SUPFAM" id="SSF53901">
    <property type="entry name" value="Thiolase-like"/>
    <property type="match status" value="2"/>
</dbReference>
<dbReference type="PANTHER" id="PTHR31561">
    <property type="entry name" value="3-KETOACYL-COA SYNTHASE"/>
    <property type="match status" value="1"/>
</dbReference>
<dbReference type="Pfam" id="PF08392">
    <property type="entry name" value="FAE1_CUT1_RppA"/>
    <property type="match status" value="1"/>
</dbReference>